<evidence type="ECO:0000256" key="4">
    <source>
        <dbReference type="ARBA" id="ARBA00022771"/>
    </source>
</evidence>
<evidence type="ECO:0000313" key="10">
    <source>
        <dbReference type="EMBL" id="EDO16633.1"/>
    </source>
</evidence>
<feature type="domain" description="C2H2-type" evidence="9">
    <location>
        <begin position="146"/>
        <end position="174"/>
    </location>
</feature>
<feature type="compositionally biased region" description="Polar residues" evidence="8">
    <location>
        <begin position="1"/>
        <end position="11"/>
    </location>
</feature>
<reference evidence="10 11" key="1">
    <citation type="journal article" date="2007" name="Proc. Natl. Acad. Sci. U.S.A.">
        <title>Independent sorting-out of thousands of duplicated gene pairs in two yeast species descended from a whole-genome duplication.</title>
        <authorList>
            <person name="Scannell D.R."/>
            <person name="Frank A.C."/>
            <person name="Conant G.C."/>
            <person name="Byrne K.P."/>
            <person name="Woolfit M."/>
            <person name="Wolfe K.H."/>
        </authorList>
    </citation>
    <scope>NUCLEOTIDE SEQUENCE [LARGE SCALE GENOMIC DNA]</scope>
    <source>
        <strain evidence="11">ATCC 22028 / DSM 70294 / BCRC 21397 / CBS 2163 / NBRC 10782 / NRRL Y-8283 / UCD 57-17</strain>
    </source>
</reference>
<dbReference type="eggNOG" id="KOG1721">
    <property type="taxonomic scope" value="Eukaryota"/>
</dbReference>
<comment type="subcellular location">
    <subcellularLocation>
        <location evidence="1">Nucleus</location>
    </subcellularLocation>
</comment>
<dbReference type="STRING" id="436907.A7TM66"/>
<accession>A7TM66</accession>
<feature type="compositionally biased region" description="Low complexity" evidence="8">
    <location>
        <begin position="228"/>
        <end position="244"/>
    </location>
</feature>
<sequence length="1410" mass="162410">MTAVERNNNILDYTNNEDNNSNDNNIGNTNIDKNVVFKKRRCTVTDTNNDSDDINNNIDINGSTSVMSRNNSENSINTTNALKSNSNNMNSKVNKNLSQLPENLRLNGVTPSGKPRLFVCSICTRAFARQEHLTRHERSHTKEKPYCCGICQRKFSRRDLLLRHAHKIHGGNYGDSITITSNGTVSTEKNTPNSLISSPVSSNLVSITDPALDVGTIDENNNKFIFNNKSSTSSKEQNNNANNNNKRKLTNSSKGRRKFTRNVLSLKNTKTNIDKKKISSKTNNTQSIKRLNKRRASFSAQSAEKYALPIITEDNNHIYDRIKFSTPELLPLDYFNNPDTNTYYKPNLTNNEEIPNLNINNFTCNNNNSQLTFPINDFNLNDTIEWINGSSNINNINNINNNINSTSYSNNDNLESSASPQSQQNFNNFNVVSGINDLAVINDYATNNIDDNNNDFQLLSKYASSSAIDEDMGDDFEDEGNMTRSSTAFTINNSYNTNTENITNKHEEDDSVISGSKPNYSQKTNGYQLPSTASLFGNYSYQKSNKPKVTDQEKVDTNSINTPVSISNKLSNVNLNDDVFDVNHLSTFTNDIQNIFGKYIQDEEKQFYSNDNKKDKNIPMNNNIAPQLNCPNDNYTFYGLDHFTISNITRATPPESNDTVNYSNLKPVKLFTPELRQLCITALNYYKECSNSNGNMTNCYNYKAHRDIKSAGMNPLLVAKDLVLPSCNELNNYLSYFQQFFLPHHSFIHPNVLHFDLSLLRRYVHEELVDLNELKNDFDDQGEFDNEIYDREDFNLRYANIACLPLFMATCGSFYKPGSNPKTMELYEISRRVLHVYLETRKKLSKKEELSNYPHSKKFRNLWLIQTLILSIVFAIFADSLKSVDENTIKRQISAVCSIVKKNIIPTISFPDSKYISFTDKKEIFRFNNKFQYIIFESSLRSTLMVYNFCRFLNVFYNIDSNLFLSGNDIENIVIPDDEANWILTSLFDTEREFDIRKQNSVTYQKYYHSFAFNKLGMHPLSEILITTMLYYEFNSSNFSTFHVFLNKIDTKKLELNFPQHFHNIINDSDEETYDKIENHSKILCGDSITLRNTLMSIYLFNKIDVRFCSKIWNDQINDVFHIFLNSENLNIFTKGSYSLLTDFLVALNFSIKNISNLFVLKDDAKTIELDATKITVFNIQSYYYNFLIIIKYILDFEATPNFKLLCIYTELKKLANKLLIPKFYMNYPSEFCGFEDIVKTYRFLNVHDELKINQQYATIDVDKLEKLLNNVLVYSFNDTSFLNMSEQSTNEFLFSSNYPTYYPFTSSPPTILQSIQDEDDNSMNDMTSNDPVPTKSSMDLVATHQQILNGTVSTKTNKQGFAERYHLAAKYVTIAKCFFRFIRENHIHCHFLEKMTTDYDIIGKMLAEK</sequence>
<feature type="region of interest" description="Disordered" evidence="8">
    <location>
        <begin position="1"/>
        <end position="30"/>
    </location>
</feature>
<dbReference type="PROSITE" id="PS00028">
    <property type="entry name" value="ZINC_FINGER_C2H2_1"/>
    <property type="match status" value="2"/>
</dbReference>
<evidence type="ECO:0000256" key="1">
    <source>
        <dbReference type="ARBA" id="ARBA00004123"/>
    </source>
</evidence>
<feature type="compositionally biased region" description="Low complexity" evidence="8">
    <location>
        <begin position="12"/>
        <end position="30"/>
    </location>
</feature>
<keyword evidence="4 7" id="KW-0863">Zinc-finger</keyword>
<organism evidence="11">
    <name type="scientific">Vanderwaltozyma polyspora (strain ATCC 22028 / DSM 70294 / BCRC 21397 / CBS 2163 / NBRC 10782 / NRRL Y-8283 / UCD 57-17)</name>
    <name type="common">Kluyveromyces polysporus</name>
    <dbReference type="NCBI Taxonomy" id="436907"/>
    <lineage>
        <taxon>Eukaryota</taxon>
        <taxon>Fungi</taxon>
        <taxon>Dikarya</taxon>
        <taxon>Ascomycota</taxon>
        <taxon>Saccharomycotina</taxon>
        <taxon>Saccharomycetes</taxon>
        <taxon>Saccharomycetales</taxon>
        <taxon>Saccharomycetaceae</taxon>
        <taxon>Vanderwaltozyma</taxon>
    </lineage>
</organism>
<name>A7TM66_VANPO</name>
<dbReference type="Gene3D" id="3.30.160.60">
    <property type="entry name" value="Classic Zinc Finger"/>
    <property type="match status" value="2"/>
</dbReference>
<dbReference type="OMA" id="KIRCTLM"/>
<dbReference type="GO" id="GO:0071361">
    <property type="term" value="P:cellular response to ethanol"/>
    <property type="evidence" value="ECO:0007669"/>
    <property type="project" value="EnsemblFungi"/>
</dbReference>
<gene>
    <name evidence="10" type="ORF">Kpol_529p13</name>
</gene>
<dbReference type="GO" id="GO:0000981">
    <property type="term" value="F:DNA-binding transcription factor activity, RNA polymerase II-specific"/>
    <property type="evidence" value="ECO:0007669"/>
    <property type="project" value="EnsemblFungi"/>
</dbReference>
<feature type="domain" description="C2H2-type" evidence="9">
    <location>
        <begin position="118"/>
        <end position="145"/>
    </location>
</feature>
<dbReference type="GO" id="GO:0005634">
    <property type="term" value="C:nucleus"/>
    <property type="evidence" value="ECO:0007669"/>
    <property type="project" value="UniProtKB-SubCell"/>
</dbReference>
<dbReference type="Proteomes" id="UP000000267">
    <property type="component" value="Unassembled WGS sequence"/>
</dbReference>
<keyword evidence="6" id="KW-0539">Nucleus</keyword>
<dbReference type="PANTHER" id="PTHR40626:SF28">
    <property type="entry name" value="REGULATORY PROTEIN ADR1"/>
    <property type="match status" value="1"/>
</dbReference>
<dbReference type="GO" id="GO:0000785">
    <property type="term" value="C:chromatin"/>
    <property type="evidence" value="ECO:0007669"/>
    <property type="project" value="TreeGrafter"/>
</dbReference>
<dbReference type="InParanoid" id="A7TM66"/>
<dbReference type="SMART" id="SM00355">
    <property type="entry name" value="ZnF_C2H2"/>
    <property type="match status" value="2"/>
</dbReference>
<dbReference type="GO" id="GO:0045944">
    <property type="term" value="P:positive regulation of transcription by RNA polymerase II"/>
    <property type="evidence" value="ECO:0007669"/>
    <property type="project" value="EnsemblFungi"/>
</dbReference>
<evidence type="ECO:0000256" key="2">
    <source>
        <dbReference type="ARBA" id="ARBA00022723"/>
    </source>
</evidence>
<feature type="region of interest" description="Disordered" evidence="8">
    <location>
        <begin position="228"/>
        <end position="260"/>
    </location>
</feature>
<keyword evidence="2" id="KW-0479">Metal-binding</keyword>
<keyword evidence="3" id="KW-0677">Repeat</keyword>
<dbReference type="SUPFAM" id="SSF57667">
    <property type="entry name" value="beta-beta-alpha zinc fingers"/>
    <property type="match status" value="1"/>
</dbReference>
<evidence type="ECO:0000313" key="11">
    <source>
        <dbReference type="Proteomes" id="UP000000267"/>
    </source>
</evidence>
<dbReference type="PANTHER" id="PTHR40626">
    <property type="entry name" value="MIP31509P"/>
    <property type="match status" value="1"/>
</dbReference>
<dbReference type="GO" id="GO:0008270">
    <property type="term" value="F:zinc ion binding"/>
    <property type="evidence" value="ECO:0007669"/>
    <property type="project" value="UniProtKB-KW"/>
</dbReference>
<dbReference type="EMBL" id="DS480420">
    <property type="protein sequence ID" value="EDO16633.1"/>
    <property type="molecule type" value="Genomic_DNA"/>
</dbReference>
<dbReference type="KEGG" id="vpo:Kpol_529p13"/>
<dbReference type="RefSeq" id="XP_001644491.1">
    <property type="nucleotide sequence ID" value="XM_001644441.1"/>
</dbReference>
<protein>
    <recommendedName>
        <fullName evidence="9">C2H2-type domain-containing protein</fullName>
    </recommendedName>
</protein>
<evidence type="ECO:0000256" key="8">
    <source>
        <dbReference type="SAM" id="MobiDB-lite"/>
    </source>
</evidence>
<dbReference type="InterPro" id="IPR051059">
    <property type="entry name" value="VerF-like"/>
</dbReference>
<dbReference type="HOGENOM" id="CLU_006588_0_0_1"/>
<dbReference type="FunFam" id="3.30.160.60:FF:000145">
    <property type="entry name" value="Zinc finger protein 574"/>
    <property type="match status" value="1"/>
</dbReference>
<dbReference type="GO" id="GO:0061629">
    <property type="term" value="F:RNA polymerase II-specific DNA-binding transcription factor binding"/>
    <property type="evidence" value="ECO:0007669"/>
    <property type="project" value="EnsemblFungi"/>
</dbReference>
<dbReference type="GO" id="GO:0032000">
    <property type="term" value="P:positive regulation of fatty acid beta-oxidation"/>
    <property type="evidence" value="ECO:0007669"/>
    <property type="project" value="EnsemblFungi"/>
</dbReference>
<keyword evidence="11" id="KW-1185">Reference proteome</keyword>
<dbReference type="InterPro" id="IPR036236">
    <property type="entry name" value="Znf_C2H2_sf"/>
</dbReference>
<proteinExistence type="predicted"/>
<keyword evidence="5" id="KW-0862">Zinc</keyword>
<dbReference type="GO" id="GO:0001094">
    <property type="term" value="F:TFIID-class transcription factor complex binding"/>
    <property type="evidence" value="ECO:0007669"/>
    <property type="project" value="EnsemblFungi"/>
</dbReference>
<dbReference type="GeneID" id="5544791"/>
<dbReference type="Pfam" id="PF00096">
    <property type="entry name" value="zf-C2H2"/>
    <property type="match status" value="1"/>
</dbReference>
<dbReference type="OrthoDB" id="10018191at2759"/>
<feature type="compositionally biased region" description="Basic residues" evidence="8">
    <location>
        <begin position="245"/>
        <end position="260"/>
    </location>
</feature>
<dbReference type="GO" id="GO:0007031">
    <property type="term" value="P:peroxisome organization"/>
    <property type="evidence" value="ECO:0007669"/>
    <property type="project" value="EnsemblFungi"/>
</dbReference>
<dbReference type="GO" id="GO:0000978">
    <property type="term" value="F:RNA polymerase II cis-regulatory region sequence-specific DNA binding"/>
    <property type="evidence" value="ECO:0007669"/>
    <property type="project" value="EnsemblFungi"/>
</dbReference>
<dbReference type="GO" id="GO:1900064">
    <property type="term" value="P:positive regulation of peroxisome organization"/>
    <property type="evidence" value="ECO:0007669"/>
    <property type="project" value="EnsemblFungi"/>
</dbReference>
<evidence type="ECO:0000256" key="3">
    <source>
        <dbReference type="ARBA" id="ARBA00022737"/>
    </source>
</evidence>
<dbReference type="PROSITE" id="PS50157">
    <property type="entry name" value="ZINC_FINGER_C2H2_2"/>
    <property type="match status" value="2"/>
</dbReference>
<evidence type="ECO:0000256" key="7">
    <source>
        <dbReference type="PROSITE-ProRule" id="PRU00042"/>
    </source>
</evidence>
<dbReference type="FunCoup" id="A7TM66">
    <property type="interactions" value="910"/>
</dbReference>
<evidence type="ECO:0000256" key="6">
    <source>
        <dbReference type="ARBA" id="ARBA00023242"/>
    </source>
</evidence>
<evidence type="ECO:0000256" key="5">
    <source>
        <dbReference type="ARBA" id="ARBA00022833"/>
    </source>
</evidence>
<dbReference type="GO" id="GO:0006325">
    <property type="term" value="P:chromatin organization"/>
    <property type="evidence" value="ECO:0007669"/>
    <property type="project" value="EnsemblFungi"/>
</dbReference>
<evidence type="ECO:0000259" key="9">
    <source>
        <dbReference type="PROSITE" id="PS50157"/>
    </source>
</evidence>
<dbReference type="GO" id="GO:0001093">
    <property type="term" value="F:TFIIB-class transcription factor binding"/>
    <property type="evidence" value="ECO:0007669"/>
    <property type="project" value="EnsemblFungi"/>
</dbReference>
<dbReference type="PhylomeDB" id="A7TM66"/>
<dbReference type="GO" id="GO:0003713">
    <property type="term" value="F:transcription coactivator activity"/>
    <property type="evidence" value="ECO:0007669"/>
    <property type="project" value="EnsemblFungi"/>
</dbReference>
<dbReference type="InterPro" id="IPR013087">
    <property type="entry name" value="Znf_C2H2_type"/>
</dbReference>